<dbReference type="Proteomes" id="UP000076837">
    <property type="component" value="Unassembled WGS sequence"/>
</dbReference>
<sequence>MPLKVIIVGAGLGGLATAIALTRAGHDVEVYEKSSFHNEVGAAIHLAPNATRILNAWGFNLQKMNPSPCNHLSVWGSQGNLIAKVADTEELQKKLNINDPWLLVHRVDLHNALREKAEEGFGGKKPKIHLSCPVKSVDSSTGKVFLENGKTLQADLIIGADGVHGKSVTHEAKKIISTGQNCFRFLVPTAKLQANPITKKLVDQIGLQSLNSFGDKKRKLVIYPCRSGTLMNMVMFYPEHGDVQVKESSWLNSGNLDDLKEQTQSFSPELRELCSMAEDLKLWSLASRDPLPRFYDGKLALIGDAAHPTLPHQGQGGAQAFEDAAALGALFTSDTKVDDITKKLSLYNDVRYRQAVTLLFMSRVDGPYTDTVMGDLRRFVPDAEKPENIWLFAWNSFPVKDAQRRLQASL</sequence>
<dbReference type="PANTHER" id="PTHR13789:SF215">
    <property type="entry name" value="FAD-BINDING DOMAIN-CONTAINING PROTEIN-RELATED"/>
    <property type="match status" value="1"/>
</dbReference>
<dbReference type="GO" id="GO:0071949">
    <property type="term" value="F:FAD binding"/>
    <property type="evidence" value="ECO:0007669"/>
    <property type="project" value="InterPro"/>
</dbReference>
<dbReference type="Pfam" id="PF01494">
    <property type="entry name" value="FAD_binding_3"/>
    <property type="match status" value="1"/>
</dbReference>
<accession>A0A163M2H5</accession>
<comment type="similarity">
    <text evidence="1">Belongs to the paxM FAD-dependent monooxygenase family.</text>
</comment>
<comment type="caution">
    <text evidence="6">The sequence shown here is derived from an EMBL/GenBank/DDBJ whole genome shotgun (WGS) entry which is preliminary data.</text>
</comment>
<dbReference type="InterPro" id="IPR002938">
    <property type="entry name" value="FAD-bd"/>
</dbReference>
<reference evidence="6 7" key="1">
    <citation type="journal article" date="2016" name="Sci. Rep.">
        <title>Draft genome sequencing and secretome analysis of fungal phytopathogen Ascochyta rabiei provides insight into the necrotrophic effector repertoire.</title>
        <authorList>
            <person name="Verma S."/>
            <person name="Gazara R.K."/>
            <person name="Nizam S."/>
            <person name="Parween S."/>
            <person name="Chattopadhyay D."/>
            <person name="Verma P.K."/>
        </authorList>
    </citation>
    <scope>NUCLEOTIDE SEQUENCE [LARGE SCALE GENOMIC DNA]</scope>
    <source>
        <strain evidence="6 7">ArDII</strain>
    </source>
</reference>
<keyword evidence="7" id="KW-1185">Reference proteome</keyword>
<dbReference type="PRINTS" id="PR00420">
    <property type="entry name" value="RNGMNOXGNASE"/>
</dbReference>
<evidence type="ECO:0000256" key="4">
    <source>
        <dbReference type="ARBA" id="ARBA00023002"/>
    </source>
</evidence>
<evidence type="ECO:0000313" key="6">
    <source>
        <dbReference type="EMBL" id="KZM28342.1"/>
    </source>
</evidence>
<evidence type="ECO:0000313" key="7">
    <source>
        <dbReference type="Proteomes" id="UP000076837"/>
    </source>
</evidence>
<gene>
    <name evidence="6" type="ORF">ST47_g514</name>
</gene>
<evidence type="ECO:0000256" key="3">
    <source>
        <dbReference type="ARBA" id="ARBA00022827"/>
    </source>
</evidence>
<protein>
    <submittedName>
        <fullName evidence="6">Salicylate 1-monooxygenase</fullName>
    </submittedName>
</protein>
<dbReference type="STRING" id="5454.A0A163M2H5"/>
<dbReference type="Gene3D" id="3.50.50.60">
    <property type="entry name" value="FAD/NAD(P)-binding domain"/>
    <property type="match status" value="1"/>
</dbReference>
<dbReference type="PANTHER" id="PTHR13789">
    <property type="entry name" value="MONOOXYGENASE"/>
    <property type="match status" value="1"/>
</dbReference>
<name>A0A163M2H5_DIDRA</name>
<evidence type="ECO:0000256" key="5">
    <source>
        <dbReference type="ARBA" id="ARBA00023033"/>
    </source>
</evidence>
<keyword evidence="4" id="KW-0560">Oxidoreductase</keyword>
<dbReference type="SUPFAM" id="SSF54373">
    <property type="entry name" value="FAD-linked reductases, C-terminal domain"/>
    <property type="match status" value="1"/>
</dbReference>
<proteinExistence type="inferred from homology"/>
<dbReference type="EMBL" id="JYNV01000021">
    <property type="protein sequence ID" value="KZM28342.1"/>
    <property type="molecule type" value="Genomic_DNA"/>
</dbReference>
<keyword evidence="5 6" id="KW-0503">Monooxygenase</keyword>
<dbReference type="InterPro" id="IPR050493">
    <property type="entry name" value="FAD-dep_Monooxygenase_BioMet"/>
</dbReference>
<dbReference type="AlphaFoldDB" id="A0A163M2H5"/>
<dbReference type="GO" id="GO:0004497">
    <property type="term" value="F:monooxygenase activity"/>
    <property type="evidence" value="ECO:0007669"/>
    <property type="project" value="UniProtKB-KW"/>
</dbReference>
<dbReference type="OrthoDB" id="9993796at2759"/>
<keyword evidence="3" id="KW-0274">FAD</keyword>
<keyword evidence="2" id="KW-0285">Flavoprotein</keyword>
<dbReference type="SUPFAM" id="SSF51905">
    <property type="entry name" value="FAD/NAD(P)-binding domain"/>
    <property type="match status" value="1"/>
</dbReference>
<evidence type="ECO:0000256" key="1">
    <source>
        <dbReference type="ARBA" id="ARBA00007992"/>
    </source>
</evidence>
<dbReference type="InterPro" id="IPR036188">
    <property type="entry name" value="FAD/NAD-bd_sf"/>
</dbReference>
<evidence type="ECO:0000256" key="2">
    <source>
        <dbReference type="ARBA" id="ARBA00022630"/>
    </source>
</evidence>
<organism evidence="6 7">
    <name type="scientific">Didymella rabiei</name>
    <name type="common">Chickpea ascochyta blight fungus</name>
    <name type="synonym">Mycosphaerella rabiei</name>
    <dbReference type="NCBI Taxonomy" id="5454"/>
    <lineage>
        <taxon>Eukaryota</taxon>
        <taxon>Fungi</taxon>
        <taxon>Dikarya</taxon>
        <taxon>Ascomycota</taxon>
        <taxon>Pezizomycotina</taxon>
        <taxon>Dothideomycetes</taxon>
        <taxon>Pleosporomycetidae</taxon>
        <taxon>Pleosporales</taxon>
        <taxon>Pleosporineae</taxon>
        <taxon>Didymellaceae</taxon>
        <taxon>Ascochyta</taxon>
    </lineage>
</organism>